<feature type="compositionally biased region" description="Polar residues" evidence="1">
    <location>
        <begin position="224"/>
        <end position="234"/>
    </location>
</feature>
<accession>A0ABP7U0U4</accession>
<organism evidence="2 3">
    <name type="scientific">Sphingomonas rosea</name>
    <dbReference type="NCBI Taxonomy" id="335605"/>
    <lineage>
        <taxon>Bacteria</taxon>
        <taxon>Pseudomonadati</taxon>
        <taxon>Pseudomonadota</taxon>
        <taxon>Alphaproteobacteria</taxon>
        <taxon>Sphingomonadales</taxon>
        <taxon>Sphingomonadaceae</taxon>
        <taxon>Sphingomonas</taxon>
    </lineage>
</organism>
<evidence type="ECO:0000313" key="3">
    <source>
        <dbReference type="Proteomes" id="UP001424459"/>
    </source>
</evidence>
<feature type="compositionally biased region" description="Low complexity" evidence="1">
    <location>
        <begin position="150"/>
        <end position="169"/>
    </location>
</feature>
<dbReference type="Proteomes" id="UP001424459">
    <property type="component" value="Unassembled WGS sequence"/>
</dbReference>
<feature type="compositionally biased region" description="Basic and acidic residues" evidence="1">
    <location>
        <begin position="184"/>
        <end position="201"/>
    </location>
</feature>
<evidence type="ECO:0000256" key="1">
    <source>
        <dbReference type="SAM" id="MobiDB-lite"/>
    </source>
</evidence>
<sequence>MNSCTSRPLADQPDHRDVAIGPAREHREQHRLADARAGEQAKPLALAERGEEVERANAGVDPAADAGAAGGGRREGAKRSRRGAGAERALAVERAAEAVDDPAEPGVGRVQRRLTGDELGRIARDEAVGRIEGERGDCLAVQGGDFGLDFAGRAGNAQAGADAGRAAEAADFERRALDPAKATEPADRIGRADRGAQRGEALDGAQAASSATSATPASASCSSRISVRQSPSAR</sequence>
<proteinExistence type="predicted"/>
<comment type="caution">
    <text evidence="2">The sequence shown here is derived from an EMBL/GenBank/DDBJ whole genome shotgun (WGS) entry which is preliminary data.</text>
</comment>
<protein>
    <submittedName>
        <fullName evidence="2">Uncharacterized protein</fullName>
    </submittedName>
</protein>
<feature type="region of interest" description="Disordered" evidence="1">
    <location>
        <begin position="1"/>
        <end position="127"/>
    </location>
</feature>
<evidence type="ECO:0000313" key="2">
    <source>
        <dbReference type="EMBL" id="GAA4033910.1"/>
    </source>
</evidence>
<feature type="compositionally biased region" description="Basic and acidic residues" evidence="1">
    <location>
        <begin position="12"/>
        <end position="39"/>
    </location>
</feature>
<feature type="compositionally biased region" description="Low complexity" evidence="1">
    <location>
        <begin position="56"/>
        <end position="67"/>
    </location>
</feature>
<keyword evidence="3" id="KW-1185">Reference proteome</keyword>
<reference evidence="3" key="1">
    <citation type="journal article" date="2019" name="Int. J. Syst. Evol. Microbiol.">
        <title>The Global Catalogue of Microorganisms (GCM) 10K type strain sequencing project: providing services to taxonomists for standard genome sequencing and annotation.</title>
        <authorList>
            <consortium name="The Broad Institute Genomics Platform"/>
            <consortium name="The Broad Institute Genome Sequencing Center for Infectious Disease"/>
            <person name="Wu L."/>
            <person name="Ma J."/>
        </authorList>
    </citation>
    <scope>NUCLEOTIDE SEQUENCE [LARGE SCALE GENOMIC DNA]</scope>
    <source>
        <strain evidence="3">JCM 17564</strain>
    </source>
</reference>
<dbReference type="EMBL" id="BAABBR010000001">
    <property type="protein sequence ID" value="GAA4033910.1"/>
    <property type="molecule type" value="Genomic_DNA"/>
</dbReference>
<feature type="compositionally biased region" description="Basic and acidic residues" evidence="1">
    <location>
        <begin position="114"/>
        <end position="127"/>
    </location>
</feature>
<name>A0ABP7U0U4_9SPHN</name>
<gene>
    <name evidence="2" type="ORF">GCM10022281_12370</name>
</gene>
<feature type="region of interest" description="Disordered" evidence="1">
    <location>
        <begin position="150"/>
        <end position="234"/>
    </location>
</feature>
<feature type="compositionally biased region" description="Low complexity" evidence="1">
    <location>
        <begin position="205"/>
        <end position="223"/>
    </location>
</feature>